<dbReference type="Gene3D" id="1.10.10.10">
    <property type="entry name" value="Winged helix-like DNA-binding domain superfamily/Winged helix DNA-binding domain"/>
    <property type="match status" value="1"/>
</dbReference>
<dbReference type="PROSITE" id="PS50110">
    <property type="entry name" value="RESPONSE_REGULATORY"/>
    <property type="match status" value="1"/>
</dbReference>
<evidence type="ECO:0000256" key="2">
    <source>
        <dbReference type="ARBA" id="ARBA00023015"/>
    </source>
</evidence>
<gene>
    <name evidence="8" type="ORF">JMF97_24340</name>
</gene>
<evidence type="ECO:0000313" key="9">
    <source>
        <dbReference type="Proteomes" id="UP000661193"/>
    </source>
</evidence>
<dbReference type="InterPro" id="IPR016032">
    <property type="entry name" value="Sig_transdc_resp-reg_C-effctor"/>
</dbReference>
<comment type="caution">
    <text evidence="8">The sequence shown here is derived from an EMBL/GenBank/DDBJ whole genome shotgun (WGS) entry which is preliminary data.</text>
</comment>
<dbReference type="CDD" id="cd06170">
    <property type="entry name" value="LuxR_C_like"/>
    <property type="match status" value="1"/>
</dbReference>
<dbReference type="EMBL" id="JAETXL010000009">
    <property type="protein sequence ID" value="MBL6279289.1"/>
    <property type="molecule type" value="Genomic_DNA"/>
</dbReference>
<evidence type="ECO:0000313" key="8">
    <source>
        <dbReference type="EMBL" id="MBL6279289.1"/>
    </source>
</evidence>
<dbReference type="SMART" id="SM00448">
    <property type="entry name" value="REC"/>
    <property type="match status" value="1"/>
</dbReference>
<evidence type="ECO:0000256" key="3">
    <source>
        <dbReference type="ARBA" id="ARBA00023125"/>
    </source>
</evidence>
<organism evidence="8 9">
    <name type="scientific">Micromonospora fiedleri</name>
    <dbReference type="NCBI Taxonomy" id="1157498"/>
    <lineage>
        <taxon>Bacteria</taxon>
        <taxon>Bacillati</taxon>
        <taxon>Actinomycetota</taxon>
        <taxon>Actinomycetes</taxon>
        <taxon>Micromonosporales</taxon>
        <taxon>Micromonosporaceae</taxon>
        <taxon>Micromonospora</taxon>
    </lineage>
</organism>
<dbReference type="RefSeq" id="WP_203223613.1">
    <property type="nucleotide sequence ID" value="NZ_JAETXL010000009.1"/>
</dbReference>
<dbReference type="PANTHER" id="PTHR44688">
    <property type="entry name" value="DNA-BINDING TRANSCRIPTIONAL ACTIVATOR DEVR_DOSR"/>
    <property type="match status" value="1"/>
</dbReference>
<dbReference type="PANTHER" id="PTHR44688:SF16">
    <property type="entry name" value="DNA-BINDING TRANSCRIPTIONAL ACTIVATOR DEVR_DOSR"/>
    <property type="match status" value="1"/>
</dbReference>
<evidence type="ECO:0000256" key="1">
    <source>
        <dbReference type="ARBA" id="ARBA00022553"/>
    </source>
</evidence>
<evidence type="ECO:0000256" key="4">
    <source>
        <dbReference type="ARBA" id="ARBA00023163"/>
    </source>
</evidence>
<evidence type="ECO:0000256" key="5">
    <source>
        <dbReference type="PROSITE-ProRule" id="PRU00169"/>
    </source>
</evidence>
<dbReference type="PRINTS" id="PR00038">
    <property type="entry name" value="HTHLUXR"/>
</dbReference>
<proteinExistence type="predicted"/>
<dbReference type="SMART" id="SM00421">
    <property type="entry name" value="HTH_LUXR"/>
    <property type="match status" value="1"/>
</dbReference>
<dbReference type="InterPro" id="IPR000792">
    <property type="entry name" value="Tscrpt_reg_LuxR_C"/>
</dbReference>
<dbReference type="PROSITE" id="PS50043">
    <property type="entry name" value="HTH_LUXR_2"/>
    <property type="match status" value="1"/>
</dbReference>
<keyword evidence="2" id="KW-0805">Transcription regulation</keyword>
<keyword evidence="1 5" id="KW-0597">Phosphoprotein</keyword>
<dbReference type="InterPro" id="IPR011006">
    <property type="entry name" value="CheY-like_superfamily"/>
</dbReference>
<keyword evidence="4" id="KW-0804">Transcription</keyword>
<dbReference type="InterPro" id="IPR058245">
    <property type="entry name" value="NreC/VraR/RcsB-like_REC"/>
</dbReference>
<dbReference type="Gene3D" id="3.40.50.2300">
    <property type="match status" value="1"/>
</dbReference>
<feature type="modified residue" description="4-aspartylphosphate" evidence="5">
    <location>
        <position position="66"/>
    </location>
</feature>
<dbReference type="Pfam" id="PF00072">
    <property type="entry name" value="Response_reg"/>
    <property type="match status" value="1"/>
</dbReference>
<dbReference type="InterPro" id="IPR001789">
    <property type="entry name" value="Sig_transdc_resp-reg_receiver"/>
</dbReference>
<evidence type="ECO:0000259" key="7">
    <source>
        <dbReference type="PROSITE" id="PS50110"/>
    </source>
</evidence>
<name>A0ABS1USF3_9ACTN</name>
<dbReference type="SUPFAM" id="SSF46894">
    <property type="entry name" value="C-terminal effector domain of the bipartite response regulators"/>
    <property type="match status" value="1"/>
</dbReference>
<dbReference type="Pfam" id="PF00196">
    <property type="entry name" value="GerE"/>
    <property type="match status" value="1"/>
</dbReference>
<feature type="domain" description="HTH luxR-type" evidence="6">
    <location>
        <begin position="164"/>
        <end position="229"/>
    </location>
</feature>
<dbReference type="InterPro" id="IPR036388">
    <property type="entry name" value="WH-like_DNA-bd_sf"/>
</dbReference>
<accession>A0ABS1USF3</accession>
<sequence>MHISAAQADEPLRVLTLGGPTLFWDGVRCIIDVESDLSVIHDAPDPRTPDAVVLTSLHRPHVVLVDWELAGPTTLDMVAALRTHAPESRIVVLSGRDDPRIVPELLALGVRAYLSKSVTSDELLATIRSVSREEGRVHLILSAGRRPVVPGGGEFPRERGGSRAAPHSVRLSEREHDVLSLAAEALSNSQIARRLYISEGTVKRHMRHVFKKLNAVSRIDAVNKAISAALIPAPEVKGDLPLPPDDLAHLRQ</sequence>
<keyword evidence="9" id="KW-1185">Reference proteome</keyword>
<evidence type="ECO:0000259" key="6">
    <source>
        <dbReference type="PROSITE" id="PS50043"/>
    </source>
</evidence>
<dbReference type="CDD" id="cd17535">
    <property type="entry name" value="REC_NarL-like"/>
    <property type="match status" value="1"/>
</dbReference>
<reference evidence="8 9" key="1">
    <citation type="submission" date="2021-01" db="EMBL/GenBank/DDBJ databases">
        <title>Genome sequencing of Micromonospora fiedleri MG-37.</title>
        <authorList>
            <person name="Moreland P.E.J."/>
            <person name="Stach J.E.M."/>
        </authorList>
    </citation>
    <scope>NUCLEOTIDE SEQUENCE [LARGE SCALE GENOMIC DNA]</scope>
    <source>
        <strain evidence="8 9">MG-37</strain>
    </source>
</reference>
<feature type="domain" description="Response regulatory" evidence="7">
    <location>
        <begin position="1"/>
        <end position="131"/>
    </location>
</feature>
<keyword evidence="3" id="KW-0238">DNA-binding</keyword>
<dbReference type="SUPFAM" id="SSF52172">
    <property type="entry name" value="CheY-like"/>
    <property type="match status" value="1"/>
</dbReference>
<protein>
    <submittedName>
        <fullName evidence="8">Response regulator transcription factor</fullName>
    </submittedName>
</protein>
<dbReference type="Proteomes" id="UP000661193">
    <property type="component" value="Unassembled WGS sequence"/>
</dbReference>